<dbReference type="OrthoDB" id="424302at2759"/>
<dbReference type="InterPro" id="IPR029035">
    <property type="entry name" value="DHS-like_NAD/FAD-binding_dom"/>
</dbReference>
<evidence type="ECO:0000259" key="4">
    <source>
        <dbReference type="PROSITE" id="PS50305"/>
    </source>
</evidence>
<organism evidence="5 6">
    <name type="scientific">Pythium oligandrum</name>
    <name type="common">Mycoparasitic fungus</name>
    <dbReference type="NCBI Taxonomy" id="41045"/>
    <lineage>
        <taxon>Eukaryota</taxon>
        <taxon>Sar</taxon>
        <taxon>Stramenopiles</taxon>
        <taxon>Oomycota</taxon>
        <taxon>Peronosporomycetes</taxon>
        <taxon>Pythiales</taxon>
        <taxon>Pythiaceae</taxon>
        <taxon>Pythium</taxon>
    </lineage>
</organism>
<accession>A0A8K1FMF1</accession>
<keyword evidence="1" id="KW-0808">Transferase</keyword>
<dbReference type="Gene3D" id="3.40.50.1220">
    <property type="entry name" value="TPP-binding domain"/>
    <property type="match status" value="2"/>
</dbReference>
<dbReference type="InterPro" id="IPR026591">
    <property type="entry name" value="Sirtuin_cat_small_dom_sf"/>
</dbReference>
<feature type="binding site" evidence="3">
    <location>
        <position position="181"/>
    </location>
    <ligand>
        <name>Zn(2+)</name>
        <dbReference type="ChEBI" id="CHEBI:29105"/>
    </ligand>
</feature>
<keyword evidence="6" id="KW-1185">Reference proteome</keyword>
<comment type="caution">
    <text evidence="5">The sequence shown here is derived from an EMBL/GenBank/DDBJ whole genome shotgun (WGS) entry which is preliminary data.</text>
</comment>
<dbReference type="GO" id="GO:0046872">
    <property type="term" value="F:metal ion binding"/>
    <property type="evidence" value="ECO:0007669"/>
    <property type="project" value="UniProtKB-KW"/>
</dbReference>
<dbReference type="InterPro" id="IPR026590">
    <property type="entry name" value="Ssirtuin_cat_dom"/>
</dbReference>
<dbReference type="SUPFAM" id="SSF52467">
    <property type="entry name" value="DHS-like NAD/FAD-binding domain"/>
    <property type="match status" value="1"/>
</dbReference>
<name>A0A8K1FMF1_PYTOL</name>
<dbReference type="EMBL" id="SPLM01000038">
    <property type="protein sequence ID" value="TMW64802.1"/>
    <property type="molecule type" value="Genomic_DNA"/>
</dbReference>
<dbReference type="AlphaFoldDB" id="A0A8K1FMF1"/>
<dbReference type="GO" id="GO:0016740">
    <property type="term" value="F:transferase activity"/>
    <property type="evidence" value="ECO:0007669"/>
    <property type="project" value="UniProtKB-KW"/>
</dbReference>
<dbReference type="PANTHER" id="PTHR48252">
    <property type="entry name" value="HISTONE DEACETYLASE 2-RELATED"/>
    <property type="match status" value="1"/>
</dbReference>
<feature type="domain" description="Deacetylase sirtuin-type" evidence="4">
    <location>
        <begin position="1"/>
        <end position="342"/>
    </location>
</feature>
<evidence type="ECO:0000313" key="5">
    <source>
        <dbReference type="EMBL" id="TMW64802.1"/>
    </source>
</evidence>
<reference evidence="5" key="1">
    <citation type="submission" date="2019-03" db="EMBL/GenBank/DDBJ databases">
        <title>Long read genome sequence of the mycoparasitic Pythium oligandrum ATCC 38472 isolated from sugarbeet rhizosphere.</title>
        <authorList>
            <person name="Gaulin E."/>
        </authorList>
    </citation>
    <scope>NUCLEOTIDE SEQUENCE</scope>
    <source>
        <strain evidence="5">ATCC 38472_TT</strain>
    </source>
</reference>
<dbReference type="PROSITE" id="PS50305">
    <property type="entry name" value="SIRTUIN"/>
    <property type="match status" value="1"/>
</dbReference>
<proteinExistence type="predicted"/>
<dbReference type="Proteomes" id="UP000794436">
    <property type="component" value="Unassembled WGS sequence"/>
</dbReference>
<dbReference type="Gene3D" id="3.30.1600.10">
    <property type="entry name" value="SIR2/SIRT2 'Small Domain"/>
    <property type="match status" value="2"/>
</dbReference>
<keyword evidence="3" id="KW-0862">Zinc</keyword>
<sequence>MMTDDVWKRAAAKIAAADFLLVAAGAGFSADSGLPVYNDIAAVEAYEKQGLEYQDLCDPYWLEEDEQIFYGFWGNCVNAYRDTKPHPGYAILQQWKNRLVARRAGQYTFEKTLGQLQLSGAVPQTGTESAITKDPFFVYTSNVDGHFHHHFQANEVYELHGSVETWQCAGSVDGSSSRRPCDEPWKLPANARFAVDPLTMRSDGRAVVTCPHCGDQARPNVLMFHDKNWIANSDKERGYVAWEAVMEQMLEDNPSLKLVVLEIGCGMRVPSVRKETEMVVADVFGRCAERQRDQASLIRINPDFPDCEHPVLKAEDLVISLRSTGLAALTRIDGLIRSLGQSTQTHEA</sequence>
<feature type="binding site" evidence="3">
    <location>
        <position position="213"/>
    </location>
    <ligand>
        <name>Zn(2+)</name>
        <dbReference type="ChEBI" id="CHEBI:29105"/>
    </ligand>
</feature>
<evidence type="ECO:0000256" key="1">
    <source>
        <dbReference type="ARBA" id="ARBA00022679"/>
    </source>
</evidence>
<keyword evidence="2" id="KW-0520">NAD</keyword>
<evidence type="ECO:0000313" key="6">
    <source>
        <dbReference type="Proteomes" id="UP000794436"/>
    </source>
</evidence>
<dbReference type="PANTHER" id="PTHR48252:SF77">
    <property type="entry name" value="HISTONE DEACETYLASE DOMAIN-CONTAINING PROTEIN"/>
    <property type="match status" value="1"/>
</dbReference>
<feature type="binding site" evidence="3">
    <location>
        <position position="168"/>
    </location>
    <ligand>
        <name>Zn(2+)</name>
        <dbReference type="ChEBI" id="CHEBI:29105"/>
    </ligand>
</feature>
<feature type="binding site" evidence="3">
    <location>
        <position position="210"/>
    </location>
    <ligand>
        <name>Zn(2+)</name>
        <dbReference type="ChEBI" id="CHEBI:29105"/>
    </ligand>
</feature>
<gene>
    <name evidence="5" type="ORF">Poli38472_008969</name>
</gene>
<keyword evidence="3" id="KW-0479">Metal-binding</keyword>
<evidence type="ECO:0000256" key="3">
    <source>
        <dbReference type="PROSITE-ProRule" id="PRU00236"/>
    </source>
</evidence>
<feature type="active site" description="Proton acceptor" evidence="3">
    <location>
        <position position="160"/>
    </location>
</feature>
<evidence type="ECO:0000256" key="2">
    <source>
        <dbReference type="ARBA" id="ARBA00023027"/>
    </source>
</evidence>
<protein>
    <recommendedName>
        <fullName evidence="4">Deacetylase sirtuin-type domain-containing protein</fullName>
    </recommendedName>
</protein>